<dbReference type="InterPro" id="IPR046357">
    <property type="entry name" value="PPIase_dom_sf"/>
</dbReference>
<dbReference type="GO" id="GO:0003755">
    <property type="term" value="F:peptidyl-prolyl cis-trans isomerase activity"/>
    <property type="evidence" value="ECO:0007669"/>
    <property type="project" value="UniProtKB-KW"/>
</dbReference>
<feature type="domain" description="PpiC" evidence="3">
    <location>
        <begin position="114"/>
        <end position="203"/>
    </location>
</feature>
<accession>A0A1M5WBU2</accession>
<evidence type="ECO:0000313" key="5">
    <source>
        <dbReference type="Proteomes" id="UP000184389"/>
    </source>
</evidence>
<keyword evidence="2" id="KW-0175">Coiled coil</keyword>
<organism evidence="4 5">
    <name type="scientific">Sporanaerobacter acetigenes DSM 13106</name>
    <dbReference type="NCBI Taxonomy" id="1123281"/>
    <lineage>
        <taxon>Bacteria</taxon>
        <taxon>Bacillati</taxon>
        <taxon>Bacillota</taxon>
        <taxon>Tissierellia</taxon>
        <taxon>Tissierellales</taxon>
        <taxon>Sporanaerobacteraceae</taxon>
        <taxon>Sporanaerobacter</taxon>
    </lineage>
</organism>
<dbReference type="PROSITE" id="PS50198">
    <property type="entry name" value="PPIC_PPIASE_2"/>
    <property type="match status" value="1"/>
</dbReference>
<reference evidence="4 5" key="1">
    <citation type="submission" date="2016-11" db="EMBL/GenBank/DDBJ databases">
        <authorList>
            <person name="Jaros S."/>
            <person name="Januszkiewicz K."/>
            <person name="Wedrychowicz H."/>
        </authorList>
    </citation>
    <scope>NUCLEOTIDE SEQUENCE [LARGE SCALE GENOMIC DNA]</scope>
    <source>
        <strain evidence="4 5">DSM 13106</strain>
    </source>
</reference>
<dbReference type="Gene3D" id="3.10.50.40">
    <property type="match status" value="1"/>
</dbReference>
<dbReference type="OrthoDB" id="14196at2"/>
<protein>
    <submittedName>
        <fullName evidence="4">Peptidyl-prolyl cis-trans isomerase C</fullName>
    </submittedName>
</protein>
<evidence type="ECO:0000256" key="2">
    <source>
        <dbReference type="SAM" id="Coils"/>
    </source>
</evidence>
<sequence length="249" mass="28883">MNENPILATVNGKEITQKDVYVFLNELGPQVAMQFQSPDGMKRVVDELINQELLYFDAIENSFDEEETYKLALEKVKENVLKQYAFNKIISGISVTEEEISEYYNENKMHFQTPESVRASHILVKEEDEAKKIQKEINEGLSFEEAAKKYSTCPSKENGGDLGEFTKGQMVKEFEDAAFSIEEGKLSEPVKTQFGYHLIKVQYKKEAEIRSLEEAKDQINEQMIMLKQQEKYLDKTQELRSKYEVKMNI</sequence>
<dbReference type="InterPro" id="IPR023058">
    <property type="entry name" value="PPIase_PpiC_CS"/>
</dbReference>
<dbReference type="Gene3D" id="1.10.8.1040">
    <property type="match status" value="1"/>
</dbReference>
<dbReference type="InterPro" id="IPR027304">
    <property type="entry name" value="Trigger_fact/SurA_dom_sf"/>
</dbReference>
<evidence type="ECO:0000259" key="3">
    <source>
        <dbReference type="PROSITE" id="PS50198"/>
    </source>
</evidence>
<dbReference type="SUPFAM" id="SSF54534">
    <property type="entry name" value="FKBP-like"/>
    <property type="match status" value="1"/>
</dbReference>
<keyword evidence="1 4" id="KW-0413">Isomerase</keyword>
<dbReference type="EMBL" id="FQXR01000005">
    <property type="protein sequence ID" value="SHH84975.1"/>
    <property type="molecule type" value="Genomic_DNA"/>
</dbReference>
<name>A0A1M5WBU2_9FIRM</name>
<dbReference type="Pfam" id="PF13145">
    <property type="entry name" value="Rotamase_2"/>
    <property type="match status" value="1"/>
</dbReference>
<dbReference type="Proteomes" id="UP000184389">
    <property type="component" value="Unassembled WGS sequence"/>
</dbReference>
<dbReference type="PANTHER" id="PTHR47245:SF2">
    <property type="entry name" value="PEPTIDYL-PROLYL CIS-TRANS ISOMERASE HP_0175-RELATED"/>
    <property type="match status" value="1"/>
</dbReference>
<keyword evidence="5" id="KW-1185">Reference proteome</keyword>
<gene>
    <name evidence="4" type="ORF">SAMN02745180_01166</name>
</gene>
<dbReference type="AlphaFoldDB" id="A0A1M5WBU2"/>
<dbReference type="PANTHER" id="PTHR47245">
    <property type="entry name" value="PEPTIDYLPROLYL ISOMERASE"/>
    <property type="match status" value="1"/>
</dbReference>
<evidence type="ECO:0000256" key="1">
    <source>
        <dbReference type="PROSITE-ProRule" id="PRU00278"/>
    </source>
</evidence>
<dbReference type="InterPro" id="IPR050245">
    <property type="entry name" value="PrsA_foldase"/>
</dbReference>
<dbReference type="RefSeq" id="WP_072743862.1">
    <property type="nucleotide sequence ID" value="NZ_FQXR01000005.1"/>
</dbReference>
<dbReference type="SUPFAM" id="SSF109998">
    <property type="entry name" value="Triger factor/SurA peptide-binding domain-like"/>
    <property type="match status" value="1"/>
</dbReference>
<dbReference type="PROSITE" id="PS01096">
    <property type="entry name" value="PPIC_PPIASE_1"/>
    <property type="match status" value="1"/>
</dbReference>
<evidence type="ECO:0000313" key="4">
    <source>
        <dbReference type="EMBL" id="SHH84975.1"/>
    </source>
</evidence>
<feature type="coiled-coil region" evidence="2">
    <location>
        <begin position="202"/>
        <end position="232"/>
    </location>
</feature>
<proteinExistence type="predicted"/>
<keyword evidence="1" id="KW-0697">Rotamase</keyword>
<dbReference type="STRING" id="1123281.SAMN02745180_01166"/>
<dbReference type="InterPro" id="IPR000297">
    <property type="entry name" value="PPIase_PpiC"/>
</dbReference>